<comment type="similarity">
    <text evidence="2">Belongs to the insect chemoreceptor superfamily. Gustatory receptor (GR) family. Gr5a subfamily.</text>
</comment>
<feature type="transmembrane region" description="Helical" evidence="8">
    <location>
        <begin position="235"/>
        <end position="258"/>
    </location>
</feature>
<feature type="transmembrane region" description="Helical" evidence="8">
    <location>
        <begin position="36"/>
        <end position="59"/>
    </location>
</feature>
<dbReference type="GO" id="GO:0033041">
    <property type="term" value="F:sweet taste receptor activity"/>
    <property type="evidence" value="ECO:0007669"/>
    <property type="project" value="TreeGrafter"/>
</dbReference>
<evidence type="ECO:0000313" key="10">
    <source>
        <dbReference type="Proteomes" id="UP000324832"/>
    </source>
</evidence>
<feature type="transmembrane region" description="Helical" evidence="8">
    <location>
        <begin position="270"/>
        <end position="297"/>
    </location>
</feature>
<evidence type="ECO:0000256" key="2">
    <source>
        <dbReference type="ARBA" id="ARBA00005327"/>
    </source>
</evidence>
<keyword evidence="7" id="KW-0675">Receptor</keyword>
<dbReference type="PANTHER" id="PTHR21421:SF29">
    <property type="entry name" value="GUSTATORY RECEPTOR 5A FOR TREHALOSE-RELATED"/>
    <property type="match status" value="1"/>
</dbReference>
<keyword evidence="10" id="KW-1185">Reference proteome</keyword>
<evidence type="ECO:0000256" key="1">
    <source>
        <dbReference type="ARBA" id="ARBA00004651"/>
    </source>
</evidence>
<dbReference type="EMBL" id="FZQP02005633">
    <property type="protein sequence ID" value="VVD01932.1"/>
    <property type="molecule type" value="Genomic_DNA"/>
</dbReference>
<evidence type="ECO:0000256" key="8">
    <source>
        <dbReference type="SAM" id="Phobius"/>
    </source>
</evidence>
<organism evidence="9 10">
    <name type="scientific">Leptidea sinapis</name>
    <dbReference type="NCBI Taxonomy" id="189913"/>
    <lineage>
        <taxon>Eukaryota</taxon>
        <taxon>Metazoa</taxon>
        <taxon>Ecdysozoa</taxon>
        <taxon>Arthropoda</taxon>
        <taxon>Hexapoda</taxon>
        <taxon>Insecta</taxon>
        <taxon>Pterygota</taxon>
        <taxon>Neoptera</taxon>
        <taxon>Endopterygota</taxon>
        <taxon>Lepidoptera</taxon>
        <taxon>Glossata</taxon>
        <taxon>Ditrysia</taxon>
        <taxon>Papilionoidea</taxon>
        <taxon>Pieridae</taxon>
        <taxon>Dismorphiinae</taxon>
        <taxon>Leptidea</taxon>
    </lineage>
</organism>
<keyword evidence="6 8" id="KW-0472">Membrane</keyword>
<sequence length="310" mass="35970">MNFFYNSGHDNFSPAILTIFKTAQLFGIPSYGDQLALLWSLVVLTMLLVLEIVSVWKLIRSLREINQNPGDSVSARLSGTIFYGNALLSLPISWKFLNNWKNLSNFWFIGIHHSGLKIPPDRSIRMRVIFVGWFVAVGAFDEYSVWLAIPIFIMSKLATILWNFQDLIIILISIGLASRYNQLNSYVKRIISYEKNEKNWFQLESNLVNRIMIWRKIRHAYLHQSKLVRRIDESLGLLVLLSNLNNLYFICLQLFLGIRTDNSELIEDIYYLYSLAWLLLRASFVVLAASEVAAVIVKYELIMLQYDKQS</sequence>
<keyword evidence="4 8" id="KW-0812">Transmembrane</keyword>
<dbReference type="PANTHER" id="PTHR21421">
    <property type="entry name" value="GUSTATORY RECEPTOR"/>
    <property type="match status" value="1"/>
</dbReference>
<evidence type="ECO:0008006" key="11">
    <source>
        <dbReference type="Google" id="ProtNLM"/>
    </source>
</evidence>
<dbReference type="Proteomes" id="UP000324832">
    <property type="component" value="Unassembled WGS sequence"/>
</dbReference>
<keyword evidence="5 8" id="KW-1133">Transmembrane helix</keyword>
<name>A0A5E4QXH3_9NEOP</name>
<feature type="transmembrane region" description="Helical" evidence="8">
    <location>
        <begin position="128"/>
        <end position="154"/>
    </location>
</feature>
<evidence type="ECO:0000256" key="5">
    <source>
        <dbReference type="ARBA" id="ARBA00022989"/>
    </source>
</evidence>
<dbReference type="Pfam" id="PF06151">
    <property type="entry name" value="Trehalose_recp"/>
    <property type="match status" value="1"/>
</dbReference>
<protein>
    <recommendedName>
        <fullName evidence="11">Gustatory receptor</fullName>
    </recommendedName>
</protein>
<gene>
    <name evidence="9" type="ORF">LSINAPIS_LOCUS12246</name>
</gene>
<reference evidence="9 10" key="1">
    <citation type="submission" date="2017-07" db="EMBL/GenBank/DDBJ databases">
        <authorList>
            <person name="Talla V."/>
            <person name="Backstrom N."/>
        </authorList>
    </citation>
    <scope>NUCLEOTIDE SEQUENCE [LARGE SCALE GENOMIC DNA]</scope>
</reference>
<dbReference type="AlphaFoldDB" id="A0A5E4QXH3"/>
<comment type="subcellular location">
    <subcellularLocation>
        <location evidence="1">Cell membrane</location>
        <topology evidence="1">Multi-pass membrane protein</topology>
    </subcellularLocation>
</comment>
<feature type="transmembrane region" description="Helical" evidence="8">
    <location>
        <begin position="160"/>
        <end position="180"/>
    </location>
</feature>
<evidence type="ECO:0000256" key="4">
    <source>
        <dbReference type="ARBA" id="ARBA00022692"/>
    </source>
</evidence>
<keyword evidence="3" id="KW-1003">Cell membrane</keyword>
<accession>A0A5E4QXH3</accession>
<dbReference type="InterPro" id="IPR009318">
    <property type="entry name" value="Gustatory_rcpt"/>
</dbReference>
<dbReference type="GO" id="GO:0005886">
    <property type="term" value="C:plasma membrane"/>
    <property type="evidence" value="ECO:0007669"/>
    <property type="project" value="UniProtKB-SubCell"/>
</dbReference>
<evidence type="ECO:0000256" key="3">
    <source>
        <dbReference type="ARBA" id="ARBA00022475"/>
    </source>
</evidence>
<evidence type="ECO:0000256" key="7">
    <source>
        <dbReference type="ARBA" id="ARBA00023170"/>
    </source>
</evidence>
<proteinExistence type="inferred from homology"/>
<evidence type="ECO:0000256" key="6">
    <source>
        <dbReference type="ARBA" id="ARBA00023136"/>
    </source>
</evidence>
<evidence type="ECO:0000313" key="9">
    <source>
        <dbReference type="EMBL" id="VVD01932.1"/>
    </source>
</evidence>